<name>A0A923SDE9_9BURK</name>
<dbReference type="PROSITE" id="PS50072">
    <property type="entry name" value="CSA_PPIASE_2"/>
    <property type="match status" value="1"/>
</dbReference>
<comment type="caution">
    <text evidence="7">The sequence shown here is derived from an EMBL/GenBank/DDBJ whole genome shotgun (WGS) entry which is preliminary data.</text>
</comment>
<gene>
    <name evidence="7" type="ORF">H8N03_23715</name>
</gene>
<dbReference type="EC" id="5.2.1.8" evidence="1"/>
<dbReference type="GO" id="GO:0003755">
    <property type="term" value="F:peptidyl-prolyl cis-trans isomerase activity"/>
    <property type="evidence" value="ECO:0007669"/>
    <property type="project" value="UniProtKB-KW"/>
</dbReference>
<dbReference type="PANTHER" id="PTHR45625:SF4">
    <property type="entry name" value="PEPTIDYLPROLYL ISOMERASE DOMAIN AND WD REPEAT-CONTAINING PROTEIN 1"/>
    <property type="match status" value="1"/>
</dbReference>
<accession>A0A923SDE9</accession>
<dbReference type="InterPro" id="IPR044666">
    <property type="entry name" value="Cyclophilin_A-like"/>
</dbReference>
<dbReference type="Pfam" id="PF00160">
    <property type="entry name" value="Pro_isomerase"/>
    <property type="match status" value="1"/>
</dbReference>
<dbReference type="CDD" id="cd00146">
    <property type="entry name" value="PKD"/>
    <property type="match status" value="1"/>
</dbReference>
<keyword evidence="2" id="KW-0697">Rotamase</keyword>
<feature type="chain" id="PRO_5036941969" description="peptidylprolyl isomerase" evidence="4">
    <location>
        <begin position="23"/>
        <end position="294"/>
    </location>
</feature>
<evidence type="ECO:0000313" key="7">
    <source>
        <dbReference type="EMBL" id="MBC5785966.1"/>
    </source>
</evidence>
<dbReference type="Gene3D" id="2.40.100.10">
    <property type="entry name" value="Cyclophilin-like"/>
    <property type="match status" value="1"/>
</dbReference>
<dbReference type="Pfam" id="PF18911">
    <property type="entry name" value="PKD_4"/>
    <property type="match status" value="1"/>
</dbReference>
<dbReference type="AlphaFoldDB" id="A0A923SDE9"/>
<keyword evidence="8" id="KW-1185">Reference proteome</keyword>
<dbReference type="PROSITE" id="PS51257">
    <property type="entry name" value="PROKAR_LIPOPROTEIN"/>
    <property type="match status" value="1"/>
</dbReference>
<reference evidence="7" key="1">
    <citation type="submission" date="2020-08" db="EMBL/GenBank/DDBJ databases">
        <title>Ramlibacter sp. USB13 16S ribosomal RNA gene genome sequencing and assembly.</title>
        <authorList>
            <person name="Kang M."/>
        </authorList>
    </citation>
    <scope>NUCLEOTIDE SEQUENCE</scope>
    <source>
        <strain evidence="7">USB13</strain>
    </source>
</reference>
<dbReference type="RefSeq" id="WP_187078706.1">
    <property type="nucleotide sequence ID" value="NZ_JACORT010000013.1"/>
</dbReference>
<dbReference type="InterPro" id="IPR000601">
    <property type="entry name" value="PKD_dom"/>
</dbReference>
<dbReference type="InterPro" id="IPR013783">
    <property type="entry name" value="Ig-like_fold"/>
</dbReference>
<protein>
    <recommendedName>
        <fullName evidence="1">peptidylprolyl isomerase</fullName>
        <ecNumber evidence="1">5.2.1.8</ecNumber>
    </recommendedName>
</protein>
<sequence length="294" mass="30346">MTPTFLRAIRPLFLAGPLAFLAACGGGGGGGSQLPVAVATLSGEAVLQAFAFFDTSGSRDPDGIIVAKSWDYGDGSTGTADNHLYTRLGTFNAVLTVTDNSGSSATTTVQVTVLKCSSAGTRASTLSPHQTVCVQTTAGEMVIELFATESPQTVANFLKYVDEGFYAGTIFAPVTNLRVDGGRYTAGPVAKAPTHAAVPLESNNTLQNWQYTVAMEKTAGAATTNAHFYVNLVDSHQYDFNPAVSTPNGNAVFGQLISGTKVAETIGAGATHTAGGVANVPLADVTVRSVVRMK</sequence>
<dbReference type="SUPFAM" id="SSF50891">
    <property type="entry name" value="Cyclophilin-like"/>
    <property type="match status" value="1"/>
</dbReference>
<dbReference type="Gene3D" id="2.60.40.10">
    <property type="entry name" value="Immunoglobulins"/>
    <property type="match status" value="1"/>
</dbReference>
<dbReference type="SMART" id="SM00089">
    <property type="entry name" value="PKD"/>
    <property type="match status" value="1"/>
</dbReference>
<dbReference type="Proteomes" id="UP000608513">
    <property type="component" value="Unassembled WGS sequence"/>
</dbReference>
<dbReference type="EMBL" id="JACORT010000013">
    <property type="protein sequence ID" value="MBC5785966.1"/>
    <property type="molecule type" value="Genomic_DNA"/>
</dbReference>
<keyword evidence="3 7" id="KW-0413">Isomerase</keyword>
<feature type="signal peptide" evidence="4">
    <location>
        <begin position="1"/>
        <end position="22"/>
    </location>
</feature>
<evidence type="ECO:0000313" key="8">
    <source>
        <dbReference type="Proteomes" id="UP000608513"/>
    </source>
</evidence>
<organism evidence="7 8">
    <name type="scientific">Ramlibacter cellulosilyticus</name>
    <dbReference type="NCBI Taxonomy" id="2764187"/>
    <lineage>
        <taxon>Bacteria</taxon>
        <taxon>Pseudomonadati</taxon>
        <taxon>Pseudomonadota</taxon>
        <taxon>Betaproteobacteria</taxon>
        <taxon>Burkholderiales</taxon>
        <taxon>Comamonadaceae</taxon>
        <taxon>Ramlibacter</taxon>
    </lineage>
</organism>
<dbReference type="PANTHER" id="PTHR45625">
    <property type="entry name" value="PEPTIDYL-PROLYL CIS-TRANS ISOMERASE-RELATED"/>
    <property type="match status" value="1"/>
</dbReference>
<dbReference type="SUPFAM" id="SSF49299">
    <property type="entry name" value="PKD domain"/>
    <property type="match status" value="1"/>
</dbReference>
<proteinExistence type="predicted"/>
<dbReference type="InterPro" id="IPR029000">
    <property type="entry name" value="Cyclophilin-like_dom_sf"/>
</dbReference>
<keyword evidence="4" id="KW-0732">Signal</keyword>
<dbReference type="PROSITE" id="PS50093">
    <property type="entry name" value="PKD"/>
    <property type="match status" value="1"/>
</dbReference>
<evidence type="ECO:0000256" key="1">
    <source>
        <dbReference type="ARBA" id="ARBA00013194"/>
    </source>
</evidence>
<evidence type="ECO:0000256" key="3">
    <source>
        <dbReference type="ARBA" id="ARBA00023235"/>
    </source>
</evidence>
<feature type="domain" description="PPIase cyclophilin-type" evidence="5">
    <location>
        <begin position="135"/>
        <end position="292"/>
    </location>
</feature>
<dbReference type="InterPro" id="IPR022409">
    <property type="entry name" value="PKD/Chitinase_dom"/>
</dbReference>
<evidence type="ECO:0000256" key="4">
    <source>
        <dbReference type="SAM" id="SignalP"/>
    </source>
</evidence>
<dbReference type="InterPro" id="IPR035986">
    <property type="entry name" value="PKD_dom_sf"/>
</dbReference>
<dbReference type="InterPro" id="IPR002130">
    <property type="entry name" value="Cyclophilin-type_PPIase_dom"/>
</dbReference>
<evidence type="ECO:0000259" key="6">
    <source>
        <dbReference type="PROSITE" id="PS50093"/>
    </source>
</evidence>
<evidence type="ECO:0000256" key="2">
    <source>
        <dbReference type="ARBA" id="ARBA00023110"/>
    </source>
</evidence>
<feature type="domain" description="PKD" evidence="6">
    <location>
        <begin position="34"/>
        <end position="113"/>
    </location>
</feature>
<evidence type="ECO:0000259" key="5">
    <source>
        <dbReference type="PROSITE" id="PS50072"/>
    </source>
</evidence>